<name>G9WUF1_9FIRM</name>
<feature type="region of interest" description="Disordered" evidence="1">
    <location>
        <begin position="300"/>
        <end position="511"/>
    </location>
</feature>
<feature type="compositionally biased region" description="Basic residues" evidence="1">
    <location>
        <begin position="478"/>
        <end position="489"/>
    </location>
</feature>
<feature type="domain" description="PIN-like" evidence="2">
    <location>
        <begin position="4"/>
        <end position="101"/>
    </location>
</feature>
<feature type="compositionally biased region" description="Basic and acidic residues" evidence="1">
    <location>
        <begin position="245"/>
        <end position="268"/>
    </location>
</feature>
<evidence type="ECO:0000313" key="3">
    <source>
        <dbReference type="EMBL" id="EHL11969.1"/>
    </source>
</evidence>
<reference evidence="3 4" key="1">
    <citation type="submission" date="2011-08" db="EMBL/GenBank/DDBJ databases">
        <title>The Genome Sequence of Oribacterium sp. ACB7.</title>
        <authorList>
            <consortium name="The Broad Institute Genome Sequencing Platform"/>
            <person name="Earl A."/>
            <person name="Ward D."/>
            <person name="Feldgarden M."/>
            <person name="Gevers D."/>
            <person name="Sizova M."/>
            <person name="Hazen A."/>
            <person name="Epstein S."/>
            <person name="Young S.K."/>
            <person name="Zeng Q."/>
            <person name="Gargeya S."/>
            <person name="Fitzgerald M."/>
            <person name="Haas B."/>
            <person name="Abouelleil A."/>
            <person name="Alvarado L."/>
            <person name="Arachchi H.M."/>
            <person name="Berlin A."/>
            <person name="Brown A."/>
            <person name="Chapman S.B."/>
            <person name="Chen Z."/>
            <person name="Dunbar C."/>
            <person name="Freedman E."/>
            <person name="Gearin G."/>
            <person name="Gellesch M."/>
            <person name="Goldberg J."/>
            <person name="Griggs A."/>
            <person name="Gujja S."/>
            <person name="Heiman D."/>
            <person name="Howarth C."/>
            <person name="Larson L."/>
            <person name="Lui A."/>
            <person name="MacDonald P.J.P."/>
            <person name="Montmayeur A."/>
            <person name="Murphy C."/>
            <person name="Neiman D."/>
            <person name="Pearson M."/>
            <person name="Priest M."/>
            <person name="Roberts A."/>
            <person name="Saif S."/>
            <person name="Shea T."/>
            <person name="Shenoy N."/>
            <person name="Sisk P."/>
            <person name="Stolte C."/>
            <person name="Sykes S."/>
            <person name="Wortman J."/>
            <person name="Nusbaum C."/>
            <person name="Birren B."/>
        </authorList>
    </citation>
    <scope>NUCLEOTIDE SEQUENCE [LARGE SCALE GENOMIC DNA]</scope>
    <source>
        <strain evidence="3 4">ACB7</strain>
    </source>
</reference>
<dbReference type="PATRIC" id="fig|796944.3.peg.980"/>
<evidence type="ECO:0000259" key="2">
    <source>
        <dbReference type="Pfam" id="PF18475"/>
    </source>
</evidence>
<feature type="compositionally biased region" description="Basic and acidic residues" evidence="1">
    <location>
        <begin position="437"/>
        <end position="477"/>
    </location>
</feature>
<gene>
    <name evidence="3" type="ORF">HMPREF9624_00276</name>
</gene>
<feature type="compositionally biased region" description="Basic and acidic residues" evidence="1">
    <location>
        <begin position="355"/>
        <end position="412"/>
    </location>
</feature>
<feature type="compositionally biased region" description="Basic residues" evidence="1">
    <location>
        <begin position="345"/>
        <end position="354"/>
    </location>
</feature>
<feature type="compositionally biased region" description="Basic and acidic residues" evidence="1">
    <location>
        <begin position="325"/>
        <end position="344"/>
    </location>
</feature>
<dbReference type="AlphaFoldDB" id="G9WUF1"/>
<dbReference type="Pfam" id="PF18475">
    <property type="entry name" value="PIN7"/>
    <property type="match status" value="1"/>
</dbReference>
<sequence>MIILIDFENTHASGFQGVEYLDEKDTLVVYYSDENSAVSKGLVEDLRQKNVHVRMVKLLKQHSNALDMYIASTTGMFLDTGEKICIVSKDRGYAAVRDFWHSLRGAEILLGETIEECFLNSVANDDERIRRAKDRSQKALLTESFETMNNIPTRPTLSRSNYWRRKKQINYDLSKHLAPVEILPNPLAKPEQENGYSVEETELVDLVEEIKEELALKRNREEEDSFILESTPDAVSDGSEAIKEEMKEEGHIEDKTESIPEIKHESFRNDNPQLMRREMKKNDNQVRFVYDPVKKAMMKVEETEPLASSEEREENHSPVSNLELSGEHVESARTHPEDVHEEHKKRNNRRRGGRKKETEKKLSISREKEEEKKDKQVKTAPKDEVKEEQSVVAKQDIEKEKQVSESKKDAAKGKRPQARKKGVEKEKKPASTKKGTKKETKVASQKQEAEEKQTETTTENRIKQEEKAEGNKENTEKRSRRRSNTQKSKKKEEGLNVQESTSAEPVEKSKE</sequence>
<evidence type="ECO:0000313" key="4">
    <source>
        <dbReference type="Proteomes" id="UP000003527"/>
    </source>
</evidence>
<dbReference type="EMBL" id="AFZD01000016">
    <property type="protein sequence ID" value="EHL11969.1"/>
    <property type="molecule type" value="Genomic_DNA"/>
</dbReference>
<feature type="region of interest" description="Disordered" evidence="1">
    <location>
        <begin position="245"/>
        <end position="282"/>
    </location>
</feature>
<organism evidence="3 4">
    <name type="scientific">Oribacterium asaccharolyticum ACB7</name>
    <dbReference type="NCBI Taxonomy" id="796944"/>
    <lineage>
        <taxon>Bacteria</taxon>
        <taxon>Bacillati</taxon>
        <taxon>Bacillota</taxon>
        <taxon>Clostridia</taxon>
        <taxon>Lachnospirales</taxon>
        <taxon>Lachnospiraceae</taxon>
        <taxon>Oribacterium</taxon>
    </lineage>
</organism>
<protein>
    <recommendedName>
        <fullName evidence="2">PIN-like domain-containing protein</fullName>
    </recommendedName>
</protein>
<dbReference type="Proteomes" id="UP000003527">
    <property type="component" value="Unassembled WGS sequence"/>
</dbReference>
<dbReference type="HOGENOM" id="CLU_035982_0_0_9"/>
<dbReference type="InterPro" id="IPR041494">
    <property type="entry name" value="PIN7"/>
</dbReference>
<keyword evidence="4" id="KW-1185">Reference proteome</keyword>
<proteinExistence type="predicted"/>
<accession>G9WUF1</accession>
<dbReference type="RefSeq" id="WP_009536210.1">
    <property type="nucleotide sequence ID" value="NZ_JH414504.1"/>
</dbReference>
<evidence type="ECO:0000256" key="1">
    <source>
        <dbReference type="SAM" id="MobiDB-lite"/>
    </source>
</evidence>
<comment type="caution">
    <text evidence="3">The sequence shown here is derived from an EMBL/GenBank/DDBJ whole genome shotgun (WGS) entry which is preliminary data.</text>
</comment>